<dbReference type="STRING" id="342668.A0A2P6FGZ2"/>
<protein>
    <recommendedName>
        <fullName evidence="3">Cupin type-1 domain-containing protein</fullName>
    </recommendedName>
</protein>
<organism evidence="1 2">
    <name type="scientific">Pseudogymnoascus verrucosus</name>
    <dbReference type="NCBI Taxonomy" id="342668"/>
    <lineage>
        <taxon>Eukaryota</taxon>
        <taxon>Fungi</taxon>
        <taxon>Dikarya</taxon>
        <taxon>Ascomycota</taxon>
        <taxon>Pezizomycotina</taxon>
        <taxon>Leotiomycetes</taxon>
        <taxon>Thelebolales</taxon>
        <taxon>Thelebolaceae</taxon>
        <taxon>Pseudogymnoascus</taxon>
    </lineage>
</organism>
<reference evidence="1 2" key="1">
    <citation type="submission" date="2016-03" db="EMBL/GenBank/DDBJ databases">
        <title>Comparative genomics of Pseudogymnoascus destructans, the fungus causing white-nose syndrome of bats.</title>
        <authorList>
            <person name="Palmer J.M."/>
            <person name="Drees K.P."/>
            <person name="Foster J.T."/>
            <person name="Lindner D.L."/>
        </authorList>
    </citation>
    <scope>NUCLEOTIDE SEQUENCE [LARGE SCALE GENOMIC DNA]</scope>
    <source>
        <strain evidence="1 2">UAMH 10579</strain>
    </source>
</reference>
<evidence type="ECO:0000313" key="1">
    <source>
        <dbReference type="EMBL" id="PQM43911.1"/>
    </source>
</evidence>
<dbReference type="Proteomes" id="UP000091956">
    <property type="component" value="Unassembled WGS sequence"/>
</dbReference>
<reference evidence="2" key="2">
    <citation type="journal article" date="2018" name="Nat. Commun.">
        <title>Extreme sensitivity to ultraviolet light in the fungal pathogen causing white-nose syndrome of bats.</title>
        <authorList>
            <person name="Palmer J.M."/>
            <person name="Drees K.P."/>
            <person name="Foster J.T."/>
            <person name="Lindner D.L."/>
        </authorList>
    </citation>
    <scope>NUCLEOTIDE SEQUENCE [LARGE SCALE GENOMIC DNA]</scope>
    <source>
        <strain evidence="2">UAMH 10579</strain>
    </source>
</reference>
<dbReference type="EMBL" id="KV460244">
    <property type="protein sequence ID" value="PQM43911.1"/>
    <property type="molecule type" value="Genomic_DNA"/>
</dbReference>
<gene>
    <name evidence="1" type="ORF">VE01_10807</name>
</gene>
<name>A0A2P6FGZ2_9PEZI</name>
<sequence length="226" mass="26052">MMQLSSLDEPVISGPFHLYDSSFILEFLRPHPSRNASVLIRATYKHDHPLCQRGTSHPQSPPLHLHFSQSENFQVLQGKIGTIETYSLIKHISTPEDGPHEIEPYVPHTFYPVADSDEDCVMLMWANPDNVHDVMDRVFFTNLLLYISDVHEKKATLNPFQIMLMQHVSSTALVWFPTATWLGPLRWWMPWKIQALFAAVGRLGRLTPAMEKYTSKEDWGVIQRTE</sequence>
<accession>A0A2P6FGZ2</accession>
<dbReference type="CDD" id="cd02208">
    <property type="entry name" value="cupin_RmlC-like"/>
    <property type="match status" value="1"/>
</dbReference>
<dbReference type="RefSeq" id="XP_059320240.1">
    <property type="nucleotide sequence ID" value="XM_059464257.1"/>
</dbReference>
<evidence type="ECO:0008006" key="3">
    <source>
        <dbReference type="Google" id="ProtNLM"/>
    </source>
</evidence>
<dbReference type="GeneID" id="84234353"/>
<proteinExistence type="predicted"/>
<keyword evidence="2" id="KW-1185">Reference proteome</keyword>
<evidence type="ECO:0000313" key="2">
    <source>
        <dbReference type="Proteomes" id="UP000091956"/>
    </source>
</evidence>
<dbReference type="AlphaFoldDB" id="A0A2P6FGZ2"/>